<evidence type="ECO:0000256" key="4">
    <source>
        <dbReference type="SAM" id="Phobius"/>
    </source>
</evidence>
<dbReference type="InterPro" id="IPR051685">
    <property type="entry name" value="Ycf3/AcsC/BcsC/TPR_MFPF"/>
</dbReference>
<dbReference type="InterPro" id="IPR011990">
    <property type="entry name" value="TPR-like_helical_dom_sf"/>
</dbReference>
<dbReference type="AlphaFoldDB" id="A0A517MQ11"/>
<gene>
    <name evidence="5" type="ORF">HG15A2_02290</name>
</gene>
<dbReference type="Gene3D" id="1.25.40.10">
    <property type="entry name" value="Tetratricopeptide repeat domain"/>
    <property type="match status" value="2"/>
</dbReference>
<feature type="transmembrane region" description="Helical" evidence="4">
    <location>
        <begin position="117"/>
        <end position="139"/>
    </location>
</feature>
<evidence type="ECO:0000256" key="2">
    <source>
        <dbReference type="ARBA" id="ARBA00022803"/>
    </source>
</evidence>
<reference evidence="5 6" key="1">
    <citation type="submission" date="2019-02" db="EMBL/GenBank/DDBJ databases">
        <title>Deep-cultivation of Planctomycetes and their phenomic and genomic characterization uncovers novel biology.</title>
        <authorList>
            <person name="Wiegand S."/>
            <person name="Jogler M."/>
            <person name="Boedeker C."/>
            <person name="Pinto D."/>
            <person name="Vollmers J."/>
            <person name="Rivas-Marin E."/>
            <person name="Kohn T."/>
            <person name="Peeters S.H."/>
            <person name="Heuer A."/>
            <person name="Rast P."/>
            <person name="Oberbeckmann S."/>
            <person name="Bunk B."/>
            <person name="Jeske O."/>
            <person name="Meyerdierks A."/>
            <person name="Storesund J.E."/>
            <person name="Kallscheuer N."/>
            <person name="Luecker S."/>
            <person name="Lage O.M."/>
            <person name="Pohl T."/>
            <person name="Merkel B.J."/>
            <person name="Hornburger P."/>
            <person name="Mueller R.-W."/>
            <person name="Bruemmer F."/>
            <person name="Labrenz M."/>
            <person name="Spormann A.M."/>
            <person name="Op den Camp H."/>
            <person name="Overmann J."/>
            <person name="Amann R."/>
            <person name="Jetten M.S.M."/>
            <person name="Mascher T."/>
            <person name="Medema M.H."/>
            <person name="Devos D.P."/>
            <person name="Kaster A.-K."/>
            <person name="Ovreas L."/>
            <person name="Rohde M."/>
            <person name="Galperin M.Y."/>
            <person name="Jogler C."/>
        </authorList>
    </citation>
    <scope>NUCLEOTIDE SEQUENCE [LARGE SCALE GENOMIC DNA]</scope>
    <source>
        <strain evidence="5 6">HG15A2</strain>
    </source>
</reference>
<protein>
    <submittedName>
        <fullName evidence="5">Tetratricopeptide repeat protein</fullName>
    </submittedName>
</protein>
<evidence type="ECO:0000313" key="5">
    <source>
        <dbReference type="EMBL" id="QDS96970.1"/>
    </source>
</evidence>
<keyword evidence="4" id="KW-1133">Transmembrane helix</keyword>
<proteinExistence type="predicted"/>
<dbReference type="RefSeq" id="WP_145056978.1">
    <property type="nucleotide sequence ID" value="NZ_CP036263.1"/>
</dbReference>
<name>A0A517MQ11_9BACT</name>
<keyword evidence="4" id="KW-0472">Membrane</keyword>
<dbReference type="Proteomes" id="UP000319852">
    <property type="component" value="Chromosome"/>
</dbReference>
<keyword evidence="6" id="KW-1185">Reference proteome</keyword>
<dbReference type="KEGG" id="amob:HG15A2_02290"/>
<evidence type="ECO:0000256" key="3">
    <source>
        <dbReference type="PROSITE-ProRule" id="PRU00339"/>
    </source>
</evidence>
<dbReference type="SUPFAM" id="SSF48452">
    <property type="entry name" value="TPR-like"/>
    <property type="match status" value="1"/>
</dbReference>
<evidence type="ECO:0000313" key="6">
    <source>
        <dbReference type="Proteomes" id="UP000319852"/>
    </source>
</evidence>
<organism evidence="5 6">
    <name type="scientific">Adhaeretor mobilis</name>
    <dbReference type="NCBI Taxonomy" id="1930276"/>
    <lineage>
        <taxon>Bacteria</taxon>
        <taxon>Pseudomonadati</taxon>
        <taxon>Planctomycetota</taxon>
        <taxon>Planctomycetia</taxon>
        <taxon>Pirellulales</taxon>
        <taxon>Lacipirellulaceae</taxon>
        <taxon>Adhaeretor</taxon>
    </lineage>
</organism>
<dbReference type="PANTHER" id="PTHR44943">
    <property type="entry name" value="CELLULOSE SYNTHASE OPERON PROTEIN C"/>
    <property type="match status" value="1"/>
</dbReference>
<sequence>MFDKIHHLLTRLARALSEFGAMLVRPLERAAEAIAHTFFAAWESTEGLFANAFYWLTWPFRAVGRLIAAVGRGILPEAIREKLASMGSWLSALPTRMVAAVLHASEALNLDRPLLGLVWLLQPLWRPIAAVGGFAYAWFTTREWRQLKWALPALVMLLPFAAVWAHSFWNGNGAVVSRYKDSMKEALETQDYESAQLYEQKLAQLGVDTQLTEYRTALALAEEDKLDEAYKRMQLLAPEEQTGYPSAHFWIAQRLVSGQLIDDKKESQRLAKVHLDHLESLNMTGSYQQFLRAILSVQDGQLEEAALLLKPLVAILPGAAFERMRINLALKRPEQAREDARALVTHVAGQERRGTVLLPGELQWWLAAEEVLGNLQKMRTILEKWRALEPENQQAKQALARVIRRQAAQLLKDPLPDQQQIVDLWLTAAELENNAGSLLQMARAIYKDRNKSPIYGRLLEALRESPRTPAQLLLAVGTEAAVAEQYQEARQFFEIAVQRDPTNPAAWNNYGLVLGEGADARLEEALVAVNRALEIAPQEYRFRETRGQILLRLKRWQEAIEDLEFALNGMPQLGAIHESLALAYTALGEDELANLHRTLVE</sequence>
<dbReference type="PROSITE" id="PS50005">
    <property type="entry name" value="TPR"/>
    <property type="match status" value="1"/>
</dbReference>
<feature type="transmembrane region" description="Helical" evidence="4">
    <location>
        <begin position="151"/>
        <end position="169"/>
    </location>
</feature>
<evidence type="ECO:0000256" key="1">
    <source>
        <dbReference type="ARBA" id="ARBA00022737"/>
    </source>
</evidence>
<keyword evidence="2 3" id="KW-0802">TPR repeat</keyword>
<keyword evidence="4" id="KW-0812">Transmembrane</keyword>
<dbReference type="OrthoDB" id="243830at2"/>
<dbReference type="EMBL" id="CP036263">
    <property type="protein sequence ID" value="QDS96970.1"/>
    <property type="molecule type" value="Genomic_DNA"/>
</dbReference>
<dbReference type="SMART" id="SM00028">
    <property type="entry name" value="TPR"/>
    <property type="match status" value="3"/>
</dbReference>
<feature type="repeat" description="TPR" evidence="3">
    <location>
        <begin position="470"/>
        <end position="503"/>
    </location>
</feature>
<accession>A0A517MQ11</accession>
<keyword evidence="1" id="KW-0677">Repeat</keyword>
<dbReference type="InterPro" id="IPR019734">
    <property type="entry name" value="TPR_rpt"/>
</dbReference>
<dbReference type="PANTHER" id="PTHR44943:SF4">
    <property type="entry name" value="TPR REPEAT-CONTAINING PROTEIN MJ0798"/>
    <property type="match status" value="1"/>
</dbReference>